<dbReference type="Proteomes" id="UP000282613">
    <property type="component" value="Unassembled WGS sequence"/>
</dbReference>
<name>A0A0R3WGK3_TAEAS</name>
<proteinExistence type="predicted"/>
<reference evidence="1 2" key="2">
    <citation type="submission" date="2018-11" db="EMBL/GenBank/DDBJ databases">
        <authorList>
            <consortium name="Pathogen Informatics"/>
        </authorList>
    </citation>
    <scope>NUCLEOTIDE SEQUENCE [LARGE SCALE GENOMIC DNA]</scope>
</reference>
<gene>
    <name evidence="1" type="ORF">TASK_LOCUS9997</name>
</gene>
<accession>A0A0R3WGK3</accession>
<keyword evidence="2" id="KW-1185">Reference proteome</keyword>
<dbReference type="WBParaSite" id="TASK_0000999601-mRNA-1">
    <property type="protein sequence ID" value="TASK_0000999601-mRNA-1"/>
    <property type="gene ID" value="TASK_0000999601"/>
</dbReference>
<evidence type="ECO:0000313" key="1">
    <source>
        <dbReference type="EMBL" id="VDK47236.1"/>
    </source>
</evidence>
<protein>
    <submittedName>
        <fullName evidence="1 3">Uncharacterized protein</fullName>
    </submittedName>
</protein>
<evidence type="ECO:0000313" key="3">
    <source>
        <dbReference type="WBParaSite" id="TASK_0000999601-mRNA-1"/>
    </source>
</evidence>
<evidence type="ECO:0000313" key="2">
    <source>
        <dbReference type="Proteomes" id="UP000282613"/>
    </source>
</evidence>
<dbReference type="AlphaFoldDB" id="A0A0R3WGK3"/>
<reference evidence="3" key="1">
    <citation type="submission" date="2017-02" db="UniProtKB">
        <authorList>
            <consortium name="WormBaseParasite"/>
        </authorList>
    </citation>
    <scope>IDENTIFICATION</scope>
</reference>
<dbReference type="EMBL" id="UYRS01019924">
    <property type="protein sequence ID" value="VDK47236.1"/>
    <property type="molecule type" value="Genomic_DNA"/>
</dbReference>
<sequence>MERSCSNFLSNVHSSDIPARNVVARPACPTALQMSQHRLRIVDAAPPSDITPAL</sequence>
<organism evidence="3">
    <name type="scientific">Taenia asiatica</name>
    <name type="common">Asian tapeworm</name>
    <dbReference type="NCBI Taxonomy" id="60517"/>
    <lineage>
        <taxon>Eukaryota</taxon>
        <taxon>Metazoa</taxon>
        <taxon>Spiralia</taxon>
        <taxon>Lophotrochozoa</taxon>
        <taxon>Platyhelminthes</taxon>
        <taxon>Cestoda</taxon>
        <taxon>Eucestoda</taxon>
        <taxon>Cyclophyllidea</taxon>
        <taxon>Taeniidae</taxon>
        <taxon>Taenia</taxon>
    </lineage>
</organism>